<dbReference type="GO" id="GO:0001517">
    <property type="term" value="F:N-acetylglucosamine 6-O-sulfotransferase activity"/>
    <property type="evidence" value="ECO:0007669"/>
    <property type="project" value="TreeGrafter"/>
</dbReference>
<name>A0AAD9IYH9_9ANNE</name>
<dbReference type="GO" id="GO:0006044">
    <property type="term" value="P:N-acetylglucosamine metabolic process"/>
    <property type="evidence" value="ECO:0007669"/>
    <property type="project" value="TreeGrafter"/>
</dbReference>
<evidence type="ECO:0000313" key="2">
    <source>
        <dbReference type="Proteomes" id="UP001208570"/>
    </source>
</evidence>
<dbReference type="PANTHER" id="PTHR10704:SF44">
    <property type="entry name" value="LD35051P-RELATED"/>
    <property type="match status" value="1"/>
</dbReference>
<dbReference type="InterPro" id="IPR051135">
    <property type="entry name" value="Gal/GlcNAc/GalNAc_ST"/>
</dbReference>
<dbReference type="Proteomes" id="UP001208570">
    <property type="component" value="Unassembled WGS sequence"/>
</dbReference>
<dbReference type="Gene3D" id="3.40.50.300">
    <property type="entry name" value="P-loop containing nucleotide triphosphate hydrolases"/>
    <property type="match status" value="1"/>
</dbReference>
<dbReference type="GO" id="GO:0006790">
    <property type="term" value="P:sulfur compound metabolic process"/>
    <property type="evidence" value="ECO:0007669"/>
    <property type="project" value="TreeGrafter"/>
</dbReference>
<gene>
    <name evidence="1" type="ORF">LSH36_859g02070</name>
</gene>
<dbReference type="InterPro" id="IPR027417">
    <property type="entry name" value="P-loop_NTPase"/>
</dbReference>
<feature type="non-terminal residue" evidence="1">
    <location>
        <position position="1"/>
    </location>
</feature>
<dbReference type="PANTHER" id="PTHR10704">
    <property type="entry name" value="CARBOHYDRATE SULFOTRANSFERASE"/>
    <property type="match status" value="1"/>
</dbReference>
<evidence type="ECO:0000313" key="1">
    <source>
        <dbReference type="EMBL" id="KAK2143262.1"/>
    </source>
</evidence>
<dbReference type="EMBL" id="JAODUP010000859">
    <property type="protein sequence ID" value="KAK2143262.1"/>
    <property type="molecule type" value="Genomic_DNA"/>
</dbReference>
<accession>A0AAD9IYH9</accession>
<keyword evidence="2" id="KW-1185">Reference proteome</keyword>
<reference evidence="1" key="1">
    <citation type="journal article" date="2023" name="Mol. Biol. Evol.">
        <title>Third-Generation Sequencing Reveals the Adaptive Role of the Epigenome in Three Deep-Sea Polychaetes.</title>
        <authorList>
            <person name="Perez M."/>
            <person name="Aroh O."/>
            <person name="Sun Y."/>
            <person name="Lan Y."/>
            <person name="Juniper S.K."/>
            <person name="Young C.R."/>
            <person name="Angers B."/>
            <person name="Qian P.Y."/>
        </authorList>
    </citation>
    <scope>NUCLEOTIDE SEQUENCE</scope>
    <source>
        <strain evidence="1">P08H-3</strain>
    </source>
</reference>
<sequence>QKSKVYSSSDYIISEPIFSTSTWIMERQRYQQKEKVVKLFLFSYMRGGSSIAGELFNCDPSATMWYEPGDAFFSSYYGLSHENLPQNDMYFRNMTRRVLDVDEAKAMLNFYNITLSRDYERLPPEAMAHYFLTESTAMDGYVKCMEGRRTKYVNINACKRHISSICSSNMVETSLRAKCHVAIAAVAKVIRNYPDIRKETDLLSLLIDLQKENSTDLPHRDRTSIIQFIRHGFCVDIIRQDNAKCIREAAPKLGSDTLRVVQVLRMKMEDLEPLIRAIPDIYVVHYTRDPRGIAFSRARTGKLIFDRDTPTAIREAEFVCRKMREDIRQRMILERKYPGVFTHLTYESLAVDPEGTARRFYAIFNRTYPSNWTDFIAQHMNGQGETAGYGITVKNATKTAFQWQEKIPRKQLDIIKGFCADVITDLGYEL</sequence>
<protein>
    <recommendedName>
        <fullName evidence="3">Sulfotransferase</fullName>
    </recommendedName>
</protein>
<dbReference type="Pfam" id="PF13469">
    <property type="entry name" value="Sulfotransfer_3"/>
    <property type="match status" value="1"/>
</dbReference>
<comment type="caution">
    <text evidence="1">The sequence shown here is derived from an EMBL/GenBank/DDBJ whole genome shotgun (WGS) entry which is preliminary data.</text>
</comment>
<evidence type="ECO:0008006" key="3">
    <source>
        <dbReference type="Google" id="ProtNLM"/>
    </source>
</evidence>
<dbReference type="SUPFAM" id="SSF52540">
    <property type="entry name" value="P-loop containing nucleoside triphosphate hydrolases"/>
    <property type="match status" value="1"/>
</dbReference>
<dbReference type="AlphaFoldDB" id="A0AAD9IYH9"/>
<proteinExistence type="predicted"/>
<organism evidence="1 2">
    <name type="scientific">Paralvinella palmiformis</name>
    <dbReference type="NCBI Taxonomy" id="53620"/>
    <lineage>
        <taxon>Eukaryota</taxon>
        <taxon>Metazoa</taxon>
        <taxon>Spiralia</taxon>
        <taxon>Lophotrochozoa</taxon>
        <taxon>Annelida</taxon>
        <taxon>Polychaeta</taxon>
        <taxon>Sedentaria</taxon>
        <taxon>Canalipalpata</taxon>
        <taxon>Terebellida</taxon>
        <taxon>Terebelliformia</taxon>
        <taxon>Alvinellidae</taxon>
        <taxon>Paralvinella</taxon>
    </lineage>
</organism>